<evidence type="ECO:0000313" key="9">
    <source>
        <dbReference type="Ensembl" id="ENSENLP00000007421.1"/>
    </source>
</evidence>
<gene>
    <name evidence="9" type="primary">rnf13</name>
</gene>
<evidence type="ECO:0000256" key="1">
    <source>
        <dbReference type="ARBA" id="ARBA00004370"/>
    </source>
</evidence>
<evidence type="ECO:0000256" key="6">
    <source>
        <dbReference type="ARBA" id="ARBA00022989"/>
    </source>
</evidence>
<dbReference type="InterPro" id="IPR003137">
    <property type="entry name" value="PA_domain"/>
</dbReference>
<protein>
    <recommendedName>
        <fullName evidence="8">PA domain-containing protein</fullName>
    </recommendedName>
</protein>
<evidence type="ECO:0000259" key="8">
    <source>
        <dbReference type="Pfam" id="PF02225"/>
    </source>
</evidence>
<dbReference type="AlphaFoldDB" id="A0A665TT41"/>
<reference evidence="9" key="3">
    <citation type="submission" date="2025-09" db="UniProtKB">
        <authorList>
            <consortium name="Ensembl"/>
        </authorList>
    </citation>
    <scope>IDENTIFICATION</scope>
</reference>
<accession>A0A665TT41</accession>
<dbReference type="CDD" id="cd02123">
    <property type="entry name" value="PA_C_RZF_like"/>
    <property type="match status" value="1"/>
</dbReference>
<keyword evidence="5" id="KW-0862">Zinc</keyword>
<dbReference type="InterPro" id="IPR044744">
    <property type="entry name" value="ZNRF4/RNF13/RNF167_PA"/>
</dbReference>
<keyword evidence="3" id="KW-0479">Metal-binding</keyword>
<keyword evidence="10" id="KW-1185">Reference proteome</keyword>
<keyword evidence="4" id="KW-0863">Zinc-finger</keyword>
<reference evidence="9" key="2">
    <citation type="submission" date="2025-08" db="UniProtKB">
        <authorList>
            <consortium name="Ensembl"/>
        </authorList>
    </citation>
    <scope>IDENTIFICATION</scope>
</reference>
<dbReference type="SUPFAM" id="SSF52025">
    <property type="entry name" value="PA domain"/>
    <property type="match status" value="1"/>
</dbReference>
<dbReference type="Proteomes" id="UP000472264">
    <property type="component" value="Chromosome 4"/>
</dbReference>
<name>A0A665TT41_ECHNA</name>
<keyword evidence="2" id="KW-0812">Transmembrane</keyword>
<dbReference type="InterPro" id="IPR046450">
    <property type="entry name" value="PA_dom_sf"/>
</dbReference>
<evidence type="ECO:0000256" key="5">
    <source>
        <dbReference type="ARBA" id="ARBA00022833"/>
    </source>
</evidence>
<keyword evidence="6" id="KW-1133">Transmembrane helix</keyword>
<proteinExistence type="predicted"/>
<evidence type="ECO:0000256" key="7">
    <source>
        <dbReference type="ARBA" id="ARBA00023136"/>
    </source>
</evidence>
<evidence type="ECO:0000313" key="10">
    <source>
        <dbReference type="Proteomes" id="UP000472264"/>
    </source>
</evidence>
<sequence>MLLSLGMLMLSATQIYTIFTVQLFAFLNLLPVEADIAAYSFDNKTDNFDDMPARFGYRLPSDGLKGFLIGARPENACEPIEPPPRDNLTGAFIVLIKRFDCNFDIKVLNAQKAGYKAAIVHNVDSNDLISMGSNDRKLSHLVELHSPLSETLPLNIYLFYDYSTV</sequence>
<keyword evidence="7" id="KW-0472">Membrane</keyword>
<evidence type="ECO:0000256" key="4">
    <source>
        <dbReference type="ARBA" id="ARBA00022771"/>
    </source>
</evidence>
<dbReference type="GO" id="GO:0008270">
    <property type="term" value="F:zinc ion binding"/>
    <property type="evidence" value="ECO:0007669"/>
    <property type="project" value="UniProtKB-KW"/>
</dbReference>
<dbReference type="GO" id="GO:0005737">
    <property type="term" value="C:cytoplasm"/>
    <property type="evidence" value="ECO:0007669"/>
    <property type="project" value="UniProtKB-ARBA"/>
</dbReference>
<organism evidence="9 10">
    <name type="scientific">Echeneis naucrates</name>
    <name type="common">Live sharksucker</name>
    <dbReference type="NCBI Taxonomy" id="173247"/>
    <lineage>
        <taxon>Eukaryota</taxon>
        <taxon>Metazoa</taxon>
        <taxon>Chordata</taxon>
        <taxon>Craniata</taxon>
        <taxon>Vertebrata</taxon>
        <taxon>Euteleostomi</taxon>
        <taxon>Actinopterygii</taxon>
        <taxon>Neopterygii</taxon>
        <taxon>Teleostei</taxon>
        <taxon>Neoteleostei</taxon>
        <taxon>Acanthomorphata</taxon>
        <taxon>Carangaria</taxon>
        <taxon>Carangiformes</taxon>
        <taxon>Echeneidae</taxon>
        <taxon>Echeneis</taxon>
    </lineage>
</organism>
<dbReference type="GO" id="GO:0016020">
    <property type="term" value="C:membrane"/>
    <property type="evidence" value="ECO:0007669"/>
    <property type="project" value="UniProtKB-SubCell"/>
</dbReference>
<feature type="domain" description="PA" evidence="8">
    <location>
        <begin position="66"/>
        <end position="134"/>
    </location>
</feature>
<reference evidence="9" key="1">
    <citation type="submission" date="2021-04" db="EMBL/GenBank/DDBJ databases">
        <authorList>
            <consortium name="Wellcome Sanger Institute Data Sharing"/>
        </authorList>
    </citation>
    <scope>NUCLEOTIDE SEQUENCE [LARGE SCALE GENOMIC DNA]</scope>
</reference>
<dbReference type="Ensembl" id="ENSENLT00000007739.1">
    <property type="protein sequence ID" value="ENSENLP00000007421.1"/>
    <property type="gene ID" value="ENSENLG00000003518.1"/>
</dbReference>
<dbReference type="Gene3D" id="3.50.30.30">
    <property type="match status" value="1"/>
</dbReference>
<dbReference type="Pfam" id="PF02225">
    <property type="entry name" value="PA"/>
    <property type="match status" value="1"/>
</dbReference>
<evidence type="ECO:0000256" key="2">
    <source>
        <dbReference type="ARBA" id="ARBA00022692"/>
    </source>
</evidence>
<comment type="subcellular location">
    <subcellularLocation>
        <location evidence="1">Membrane</location>
    </subcellularLocation>
</comment>
<evidence type="ECO:0000256" key="3">
    <source>
        <dbReference type="ARBA" id="ARBA00022723"/>
    </source>
</evidence>